<dbReference type="EMBL" id="VSSQ01006055">
    <property type="protein sequence ID" value="MPM31376.1"/>
    <property type="molecule type" value="Genomic_DNA"/>
</dbReference>
<reference evidence="1" key="1">
    <citation type="submission" date="2019-08" db="EMBL/GenBank/DDBJ databases">
        <authorList>
            <person name="Kucharzyk K."/>
            <person name="Murdoch R.W."/>
            <person name="Higgins S."/>
            <person name="Loffler F."/>
        </authorList>
    </citation>
    <scope>NUCLEOTIDE SEQUENCE</scope>
</reference>
<accession>A0A644YS83</accession>
<dbReference type="AlphaFoldDB" id="A0A644YS83"/>
<name>A0A644YS83_9ZZZZ</name>
<sequence length="193" mass="22296">MECEDLSIALKNEKESKEITSLSFTFYEDAKRYLQELEQEIEKCTNHKSKEYSLLSNELDTSIGRIEDIFSLRMNKIYLMAAQYSNLSNIQNKNYNRLLPEEKRLYDSLIQLGERLKTDLLDPIVNQGKEPEQIQDENKQECVLVRILKDIPTFAGADGRSYTVKAEDTVMLPVINAEGLIKRNIAQIINTRA</sequence>
<evidence type="ECO:0000313" key="1">
    <source>
        <dbReference type="EMBL" id="MPM31376.1"/>
    </source>
</evidence>
<gene>
    <name evidence="1" type="ORF">SDC9_77931</name>
</gene>
<dbReference type="Gene3D" id="1.20.58.1030">
    <property type="match status" value="1"/>
</dbReference>
<dbReference type="Gene3D" id="3.40.5.50">
    <property type="match status" value="1"/>
</dbReference>
<proteinExistence type="predicted"/>
<protein>
    <recommendedName>
        <fullName evidence="2">DNA replication complex GINS family protein</fullName>
    </recommendedName>
</protein>
<dbReference type="CDD" id="cd11714">
    <property type="entry name" value="GINS_A_archaea"/>
    <property type="match status" value="1"/>
</dbReference>
<evidence type="ECO:0008006" key="2">
    <source>
        <dbReference type="Google" id="ProtNLM"/>
    </source>
</evidence>
<organism evidence="1">
    <name type="scientific">bioreactor metagenome</name>
    <dbReference type="NCBI Taxonomy" id="1076179"/>
    <lineage>
        <taxon>unclassified sequences</taxon>
        <taxon>metagenomes</taxon>
        <taxon>ecological metagenomes</taxon>
    </lineage>
</organism>
<comment type="caution">
    <text evidence="1">The sequence shown here is derived from an EMBL/GenBank/DDBJ whole genome shotgun (WGS) entry which is preliminary data.</text>
</comment>